<proteinExistence type="inferred from homology"/>
<feature type="disulfide bond" evidence="16">
    <location>
        <begin position="231"/>
        <end position="477"/>
    </location>
</feature>
<evidence type="ECO:0000256" key="2">
    <source>
        <dbReference type="ARBA" id="ARBA00006449"/>
    </source>
</evidence>
<evidence type="ECO:0000256" key="15">
    <source>
        <dbReference type="PIRSR" id="PIRSR602157-1"/>
    </source>
</evidence>
<dbReference type="GO" id="GO:0006824">
    <property type="term" value="P:cobalt ion transport"/>
    <property type="evidence" value="ECO:0007669"/>
    <property type="project" value="UniProtKB-KW"/>
</dbReference>
<evidence type="ECO:0000256" key="12">
    <source>
        <dbReference type="ARBA" id="ARBA00038518"/>
    </source>
</evidence>
<dbReference type="GO" id="GO:0005615">
    <property type="term" value="C:extracellular space"/>
    <property type="evidence" value="ECO:0000318"/>
    <property type="project" value="GO_Central"/>
</dbReference>
<gene>
    <name evidence="18" type="primary">TCN2</name>
</gene>
<dbReference type="Proteomes" id="UP000002281">
    <property type="component" value="Chromosome 8"/>
</dbReference>
<evidence type="ECO:0000256" key="17">
    <source>
        <dbReference type="SAM" id="MobiDB-lite"/>
    </source>
</evidence>
<dbReference type="Gene3D" id="2.170.130.30">
    <property type="match status" value="1"/>
</dbReference>
<dbReference type="PANTHER" id="PTHR10559:SF14">
    <property type="entry name" value="TRANSCOBALAMIN-2"/>
    <property type="match status" value="1"/>
</dbReference>
<evidence type="ECO:0000256" key="11">
    <source>
        <dbReference type="ARBA" id="ARBA00037184"/>
    </source>
</evidence>
<evidence type="ECO:0000256" key="7">
    <source>
        <dbReference type="ARBA" id="ARBA00022729"/>
    </source>
</evidence>
<keyword evidence="7" id="KW-0732">Signal</keyword>
<feature type="region of interest" description="Disordered" evidence="17">
    <location>
        <begin position="1"/>
        <end position="40"/>
    </location>
</feature>
<dbReference type="Gene3D" id="1.50.10.20">
    <property type="match status" value="1"/>
</dbReference>
<feature type="binding site" evidence="15">
    <location>
        <begin position="607"/>
        <end position="609"/>
    </location>
    <ligand>
        <name>cyanocob(III)alamin</name>
        <dbReference type="ChEBI" id="CHEBI:17439"/>
    </ligand>
</feature>
<sequence>MGSGGPCWTLATLRPRTAPRVGSPQGPRPIPGRSPTAPDSAVAAAWGLRLSRCHCPQESEKEWGRGAGPGRGDTGAKADAHGPRGGACNELPRWAGPGPGAASGPLQAPPREVLQILGRHCSLYLQHSSWLEKWPKVKEDGPNIYFGAGSRAPQRSPLMRNSSENMSEQLSWDSPAGTQVVTGCGQESLCNASPRSRSCFLPAAQPPAPAMGSLGALLFLLGSLGALADVCEIPHVDSQLVERMGQHLLPWMNQISQEQLNPSIYVGLRLSSVQAGDMEAFYLHSLKLKYQQNILGCTSSDDCKTKPPMGQLALYMLALRANCEFARGHKGDRLVSQLKRFLEDEKKAIGHNHKDYPYVSYYQYGLSILALCVHQKRVHDSVVKKLLYAVEHDQHFYQGTLSVDTEAMAGLAFACLERSNLNPNLRNRITLAIRTAIGKILKTQTSEGHFGHVYSSPLALQFLMTSPMRDMELGTACLKAGAALLAILKDRGFQNVLMISTLLPVLNHKSYVDLISPDCQAPRVVLEPAMEIPSQTQSSDVIRVTLKVPSVLPPYRHVIFVPAGSSLEDVLKKAQELWGFTYGTKATLSGPYLTSVMGKEAGEREFWQLLRAPDTRLLQGIAEYTPKDGETIELRLVSW</sequence>
<accession>A0A9L0TR27</accession>
<dbReference type="PANTHER" id="PTHR10559">
    <property type="entry name" value="TRANSCOBALAMIN-1/GASTRIC INTRINSIC FACTOR"/>
    <property type="match status" value="1"/>
</dbReference>
<evidence type="ECO:0000256" key="8">
    <source>
        <dbReference type="ARBA" id="ARBA00023065"/>
    </source>
</evidence>
<evidence type="ECO:0000256" key="16">
    <source>
        <dbReference type="PIRSR" id="PIRSR602157-2"/>
    </source>
</evidence>
<evidence type="ECO:0000256" key="1">
    <source>
        <dbReference type="ARBA" id="ARBA00004613"/>
    </source>
</evidence>
<reference evidence="18 19" key="1">
    <citation type="journal article" date="2009" name="Science">
        <title>Genome sequence, comparative analysis, and population genetics of the domestic horse.</title>
        <authorList>
            <consortium name="Broad Institute Genome Sequencing Platform"/>
            <consortium name="Broad Institute Whole Genome Assembly Team"/>
            <person name="Wade C.M."/>
            <person name="Giulotto E."/>
            <person name="Sigurdsson S."/>
            <person name="Zoli M."/>
            <person name="Gnerre S."/>
            <person name="Imsland F."/>
            <person name="Lear T.L."/>
            <person name="Adelson D.L."/>
            <person name="Bailey E."/>
            <person name="Bellone R.R."/>
            <person name="Bloecker H."/>
            <person name="Distl O."/>
            <person name="Edgar R.C."/>
            <person name="Garber M."/>
            <person name="Leeb T."/>
            <person name="Mauceli E."/>
            <person name="MacLeod J.N."/>
            <person name="Penedo M.C.T."/>
            <person name="Raison J.M."/>
            <person name="Sharpe T."/>
            <person name="Vogel J."/>
            <person name="Andersson L."/>
            <person name="Antczak D.F."/>
            <person name="Biagi T."/>
            <person name="Binns M.M."/>
            <person name="Chowdhary B.P."/>
            <person name="Coleman S.J."/>
            <person name="Della Valle G."/>
            <person name="Fryc S."/>
            <person name="Guerin G."/>
            <person name="Hasegawa T."/>
            <person name="Hill E.W."/>
            <person name="Jurka J."/>
            <person name="Kiialainen A."/>
            <person name="Lindgren G."/>
            <person name="Liu J."/>
            <person name="Magnani E."/>
            <person name="Mickelson J.R."/>
            <person name="Murray J."/>
            <person name="Nergadze S.G."/>
            <person name="Onofrio R."/>
            <person name="Pedroni S."/>
            <person name="Piras M.F."/>
            <person name="Raudsepp T."/>
            <person name="Rocchi M."/>
            <person name="Roeed K.H."/>
            <person name="Ryder O.A."/>
            <person name="Searle S."/>
            <person name="Skow L."/>
            <person name="Swinburne J.E."/>
            <person name="Syvaenen A.C."/>
            <person name="Tozaki T."/>
            <person name="Valberg S.J."/>
            <person name="Vaudin M."/>
            <person name="White J.R."/>
            <person name="Zody M.C."/>
            <person name="Lander E.S."/>
            <person name="Lindblad-Toh K."/>
        </authorList>
    </citation>
    <scope>NUCLEOTIDE SEQUENCE [LARGE SCALE GENOMIC DNA]</scope>
    <source>
        <strain evidence="18 19">Thoroughbred</strain>
    </source>
</reference>
<comment type="function">
    <text evidence="11">Primary vitamin B12-binding and transport protein. Delivers cobalamin to cells.</text>
</comment>
<evidence type="ECO:0000256" key="6">
    <source>
        <dbReference type="ARBA" id="ARBA00022723"/>
    </source>
</evidence>
<keyword evidence="5" id="KW-0964">Secreted</keyword>
<comment type="subcellular location">
    <subcellularLocation>
        <location evidence="1">Secreted</location>
    </subcellularLocation>
</comment>
<dbReference type="GO" id="GO:0031419">
    <property type="term" value="F:cobalamin binding"/>
    <property type="evidence" value="ECO:0000318"/>
    <property type="project" value="GO_Central"/>
</dbReference>
<comment type="similarity">
    <text evidence="2">Belongs to the eukaryotic cobalamin transport proteins family.</text>
</comment>
<dbReference type="Pfam" id="PF01122">
    <property type="entry name" value="Cobalamin_bind"/>
    <property type="match status" value="1"/>
</dbReference>
<dbReference type="GO" id="GO:0015889">
    <property type="term" value="P:cobalamin transport"/>
    <property type="evidence" value="ECO:0000318"/>
    <property type="project" value="GO_Central"/>
</dbReference>
<keyword evidence="9 16" id="KW-1015">Disulfide bond</keyword>
<reference evidence="18" key="3">
    <citation type="submission" date="2025-09" db="UniProtKB">
        <authorList>
            <consortium name="Ensembl"/>
        </authorList>
    </citation>
    <scope>IDENTIFICATION</scope>
    <source>
        <strain evidence="18">Thoroughbred</strain>
    </source>
</reference>
<evidence type="ECO:0000256" key="14">
    <source>
        <dbReference type="ARBA" id="ARBA00041463"/>
    </source>
</evidence>
<evidence type="ECO:0000256" key="9">
    <source>
        <dbReference type="ARBA" id="ARBA00023157"/>
    </source>
</evidence>
<keyword evidence="6" id="KW-0479">Metal-binding</keyword>
<feature type="binding site" evidence="15">
    <location>
        <position position="617"/>
    </location>
    <ligand>
        <name>cyanocob(III)alamin</name>
        <dbReference type="ChEBI" id="CHEBI:17439"/>
    </ligand>
</feature>
<evidence type="ECO:0000256" key="3">
    <source>
        <dbReference type="ARBA" id="ARBA00022426"/>
    </source>
</evidence>
<feature type="binding site" evidence="15">
    <location>
        <position position="639"/>
    </location>
    <ligand>
        <name>cyanocob(III)alamin</name>
        <dbReference type="ChEBI" id="CHEBI:17439"/>
    </ligand>
</feature>
<dbReference type="Ensembl" id="ENSECAT00000122367.1">
    <property type="protein sequence ID" value="ENSECAP00000089611.1"/>
    <property type="gene ID" value="ENSECAG00000020874.4"/>
</dbReference>
<evidence type="ECO:0000256" key="13">
    <source>
        <dbReference type="ARBA" id="ARBA00040958"/>
    </source>
</evidence>
<name>A0A9L0TR27_HORSE</name>
<feature type="binding site" evidence="15">
    <location>
        <begin position="592"/>
        <end position="593"/>
    </location>
    <ligand>
        <name>cyanocob(III)alamin</name>
        <dbReference type="ChEBI" id="CHEBI:17439"/>
    </ligand>
</feature>
<evidence type="ECO:0000313" key="19">
    <source>
        <dbReference type="Proteomes" id="UP000002281"/>
    </source>
</evidence>
<evidence type="ECO:0000256" key="4">
    <source>
        <dbReference type="ARBA" id="ARBA00022448"/>
    </source>
</evidence>
<keyword evidence="3" id="KW-0171">Cobalt transport</keyword>
<dbReference type="SUPFAM" id="SSF81853">
    <property type="entry name" value="Family 10 polysaccharide lyase"/>
    <property type="match status" value="1"/>
</dbReference>
<organism evidence="18 19">
    <name type="scientific">Equus caballus</name>
    <name type="common">Horse</name>
    <dbReference type="NCBI Taxonomy" id="9796"/>
    <lineage>
        <taxon>Eukaryota</taxon>
        <taxon>Metazoa</taxon>
        <taxon>Chordata</taxon>
        <taxon>Craniata</taxon>
        <taxon>Vertebrata</taxon>
        <taxon>Euteleostomi</taxon>
        <taxon>Mammalia</taxon>
        <taxon>Eutheria</taxon>
        <taxon>Laurasiatheria</taxon>
        <taxon>Perissodactyla</taxon>
        <taxon>Equidae</taxon>
        <taxon>Equus</taxon>
    </lineage>
</organism>
<feature type="binding site" evidence="15">
    <location>
        <position position="404"/>
    </location>
    <ligand>
        <name>cyanocob(III)alamin</name>
        <dbReference type="ChEBI" id="CHEBI:17439"/>
    </ligand>
</feature>
<dbReference type="AlphaFoldDB" id="A0A9L0TR27"/>
<comment type="subunit">
    <text evidence="12">Interacts with CD320 (via LDL-receptor class A domains).</text>
</comment>
<dbReference type="GeneTree" id="ENSGT00530000063370"/>
<protein>
    <recommendedName>
        <fullName evidence="13">Transcobalamin-2</fullName>
    </recommendedName>
    <alternativeName>
        <fullName evidence="14">Transcobalamin II</fullName>
    </alternativeName>
</protein>
<dbReference type="GO" id="GO:0046872">
    <property type="term" value="F:metal ion binding"/>
    <property type="evidence" value="ECO:0007669"/>
    <property type="project" value="UniProtKB-KW"/>
</dbReference>
<keyword evidence="10 15" id="KW-0170">Cobalt</keyword>
<dbReference type="InterPro" id="IPR002157">
    <property type="entry name" value="Cbl-bd_prot"/>
</dbReference>
<evidence type="ECO:0000256" key="10">
    <source>
        <dbReference type="ARBA" id="ARBA00023285"/>
    </source>
</evidence>
<keyword evidence="4" id="KW-0813">Transport</keyword>
<feature type="disulfide bond" evidence="16">
    <location>
        <begin position="372"/>
        <end position="415"/>
    </location>
</feature>
<feature type="region of interest" description="Disordered" evidence="17">
    <location>
        <begin position="57"/>
        <end position="89"/>
    </location>
</feature>
<evidence type="ECO:0000313" key="18">
    <source>
        <dbReference type="Ensembl" id="ENSECAP00000089611.1"/>
    </source>
</evidence>
<dbReference type="InterPro" id="IPR051588">
    <property type="entry name" value="Cobalamin_Transport"/>
</dbReference>
<keyword evidence="19" id="KW-1185">Reference proteome</keyword>
<reference evidence="18" key="2">
    <citation type="submission" date="2025-08" db="UniProtKB">
        <authorList>
            <consortium name="Ensembl"/>
        </authorList>
    </citation>
    <scope>IDENTIFICATION</scope>
    <source>
        <strain evidence="18">Thoroughbred</strain>
    </source>
</reference>
<evidence type="ECO:0000256" key="5">
    <source>
        <dbReference type="ARBA" id="ARBA00022525"/>
    </source>
</evidence>
<keyword evidence="8" id="KW-0406">Ion transport</keyword>